<evidence type="ECO:0000313" key="3">
    <source>
        <dbReference type="Proteomes" id="UP001419268"/>
    </source>
</evidence>
<feature type="compositionally biased region" description="Polar residues" evidence="1">
    <location>
        <begin position="1"/>
        <end position="18"/>
    </location>
</feature>
<gene>
    <name evidence="2" type="ORF">Scep_004369</name>
</gene>
<protein>
    <submittedName>
        <fullName evidence="2">Uncharacterized protein</fullName>
    </submittedName>
</protein>
<dbReference type="AlphaFoldDB" id="A0AAP0PWL8"/>
<name>A0AAP0PWL8_9MAGN</name>
<feature type="region of interest" description="Disordered" evidence="1">
    <location>
        <begin position="1"/>
        <end position="37"/>
    </location>
</feature>
<proteinExistence type="predicted"/>
<sequence>MPPIATTANRSSSLSTIISHRHPLPRSRPSPPLPTMSTFHHYCGTPLSTVTTTSLVPSSPL</sequence>
<organism evidence="2 3">
    <name type="scientific">Stephania cephalantha</name>
    <dbReference type="NCBI Taxonomy" id="152367"/>
    <lineage>
        <taxon>Eukaryota</taxon>
        <taxon>Viridiplantae</taxon>
        <taxon>Streptophyta</taxon>
        <taxon>Embryophyta</taxon>
        <taxon>Tracheophyta</taxon>
        <taxon>Spermatophyta</taxon>
        <taxon>Magnoliopsida</taxon>
        <taxon>Ranunculales</taxon>
        <taxon>Menispermaceae</taxon>
        <taxon>Menispermoideae</taxon>
        <taxon>Cissampelideae</taxon>
        <taxon>Stephania</taxon>
    </lineage>
</organism>
<comment type="caution">
    <text evidence="2">The sequence shown here is derived from an EMBL/GenBank/DDBJ whole genome shotgun (WGS) entry which is preliminary data.</text>
</comment>
<reference evidence="2 3" key="1">
    <citation type="submission" date="2024-01" db="EMBL/GenBank/DDBJ databases">
        <title>Genome assemblies of Stephania.</title>
        <authorList>
            <person name="Yang L."/>
        </authorList>
    </citation>
    <scope>NUCLEOTIDE SEQUENCE [LARGE SCALE GENOMIC DNA]</scope>
    <source>
        <strain evidence="2">JXDWG</strain>
        <tissue evidence="2">Leaf</tissue>
    </source>
</reference>
<keyword evidence="3" id="KW-1185">Reference proteome</keyword>
<dbReference type="Proteomes" id="UP001419268">
    <property type="component" value="Unassembled WGS sequence"/>
</dbReference>
<dbReference type="EMBL" id="JBBNAG010000002">
    <property type="protein sequence ID" value="KAK9157795.1"/>
    <property type="molecule type" value="Genomic_DNA"/>
</dbReference>
<evidence type="ECO:0000256" key="1">
    <source>
        <dbReference type="SAM" id="MobiDB-lite"/>
    </source>
</evidence>
<evidence type="ECO:0000313" key="2">
    <source>
        <dbReference type="EMBL" id="KAK9157795.1"/>
    </source>
</evidence>
<accession>A0AAP0PWL8</accession>